<dbReference type="Proteomes" id="UP000642748">
    <property type="component" value="Unassembled WGS sequence"/>
</dbReference>
<dbReference type="EMBL" id="BONZ01000122">
    <property type="protein sequence ID" value="GIH21271.1"/>
    <property type="molecule type" value="Genomic_DNA"/>
</dbReference>
<proteinExistence type="predicted"/>
<gene>
    <name evidence="2" type="ORF">Raf01_94430</name>
</gene>
<evidence type="ECO:0000256" key="1">
    <source>
        <dbReference type="SAM" id="MobiDB-lite"/>
    </source>
</evidence>
<accession>A0A8J3R2W5</accession>
<keyword evidence="3" id="KW-1185">Reference proteome</keyword>
<evidence type="ECO:0000313" key="3">
    <source>
        <dbReference type="Proteomes" id="UP000642748"/>
    </source>
</evidence>
<feature type="compositionally biased region" description="Low complexity" evidence="1">
    <location>
        <begin position="78"/>
        <end position="92"/>
    </location>
</feature>
<feature type="region of interest" description="Disordered" evidence="1">
    <location>
        <begin position="36"/>
        <end position="113"/>
    </location>
</feature>
<dbReference type="AlphaFoldDB" id="A0A8J3R2W5"/>
<evidence type="ECO:0000313" key="2">
    <source>
        <dbReference type="EMBL" id="GIH21271.1"/>
    </source>
</evidence>
<name>A0A8J3R2W5_9ACTN</name>
<reference evidence="2" key="1">
    <citation type="submission" date="2021-01" db="EMBL/GenBank/DDBJ databases">
        <title>Whole genome shotgun sequence of Rugosimonospora africana NBRC 104875.</title>
        <authorList>
            <person name="Komaki H."/>
            <person name="Tamura T."/>
        </authorList>
    </citation>
    <scope>NUCLEOTIDE SEQUENCE</scope>
    <source>
        <strain evidence="2">NBRC 104875</strain>
    </source>
</reference>
<comment type="caution">
    <text evidence="2">The sequence shown here is derived from an EMBL/GenBank/DDBJ whole genome shotgun (WGS) entry which is preliminary data.</text>
</comment>
<protein>
    <submittedName>
        <fullName evidence="2">Uncharacterized protein</fullName>
    </submittedName>
</protein>
<organism evidence="2 3">
    <name type="scientific">Rugosimonospora africana</name>
    <dbReference type="NCBI Taxonomy" id="556532"/>
    <lineage>
        <taxon>Bacteria</taxon>
        <taxon>Bacillati</taxon>
        <taxon>Actinomycetota</taxon>
        <taxon>Actinomycetes</taxon>
        <taxon>Micromonosporales</taxon>
        <taxon>Micromonosporaceae</taxon>
        <taxon>Rugosimonospora</taxon>
    </lineage>
</organism>
<feature type="compositionally biased region" description="Low complexity" evidence="1">
    <location>
        <begin position="45"/>
        <end position="56"/>
    </location>
</feature>
<sequence>MTSHDPDFWAKAGDVCGLYIDPPVNAVVWSVDEKTGMQAKSRVNPTRPAQPATPTRPGRRVRRTGLGGPAPQNWPNTSAASSSNCSSIGCGSPTTVFRTSRGAIRTTTPPGPG</sequence>